<dbReference type="AlphaFoldDB" id="A0A502E910"/>
<dbReference type="InterPro" id="IPR007969">
    <property type="entry name" value="DUF732"/>
</dbReference>
<feature type="domain" description="DUF732" evidence="1">
    <location>
        <begin position="51"/>
        <end position="121"/>
    </location>
</feature>
<dbReference type="Pfam" id="PF05305">
    <property type="entry name" value="DUF732"/>
    <property type="match status" value="1"/>
</dbReference>
<protein>
    <submittedName>
        <fullName evidence="2">DUF732 domain-containing protein</fullName>
    </submittedName>
</protein>
<gene>
    <name evidence="2" type="ORF">EAH80_14360</name>
</gene>
<evidence type="ECO:0000259" key="1">
    <source>
        <dbReference type="Pfam" id="PF05305"/>
    </source>
</evidence>
<comment type="caution">
    <text evidence="2">The sequence shown here is derived from an EMBL/GenBank/DDBJ whole genome shotgun (WGS) entry which is preliminary data.</text>
</comment>
<organism evidence="2 3">
    <name type="scientific">Mycolicibacterium hodleri</name>
    <dbReference type="NCBI Taxonomy" id="49897"/>
    <lineage>
        <taxon>Bacteria</taxon>
        <taxon>Bacillati</taxon>
        <taxon>Actinomycetota</taxon>
        <taxon>Actinomycetes</taxon>
        <taxon>Mycobacteriales</taxon>
        <taxon>Mycobacteriaceae</taxon>
        <taxon>Mycolicibacterium</taxon>
    </lineage>
</organism>
<dbReference type="Proteomes" id="UP000320095">
    <property type="component" value="Unassembled WGS sequence"/>
</dbReference>
<evidence type="ECO:0000313" key="3">
    <source>
        <dbReference type="Proteomes" id="UP000320095"/>
    </source>
</evidence>
<reference evidence="2 3" key="1">
    <citation type="journal article" date="2019" name="Environ. Microbiol.">
        <title>Species interactions and distinct microbial communities in high Arctic permafrost affected cryosols are associated with the CH4 and CO2 gas fluxes.</title>
        <authorList>
            <person name="Altshuler I."/>
            <person name="Hamel J."/>
            <person name="Turney S."/>
            <person name="Magnuson E."/>
            <person name="Levesque R."/>
            <person name="Greer C."/>
            <person name="Whyte L.G."/>
        </authorList>
    </citation>
    <scope>NUCLEOTIDE SEQUENCE [LARGE SCALE GENOMIC DNA]</scope>
    <source>
        <strain evidence="2 3">S5.20</strain>
    </source>
</reference>
<sequence length="121" mass="12758">MLCTDGERPVDGEQCATFESEGDSLMKKLVLPMVAAAFAVGLATAGSAHADEDGFFVDLTEYGYGDTSTDTALKLGYAICEDVQAGVPQQTTLDSIYQNTGDAVDADDAKFLYKAAILNLC</sequence>
<name>A0A502E910_9MYCO</name>
<proteinExistence type="predicted"/>
<keyword evidence="3" id="KW-1185">Reference proteome</keyword>
<dbReference type="EMBL" id="RCZG01000005">
    <property type="protein sequence ID" value="TPG33479.1"/>
    <property type="molecule type" value="Genomic_DNA"/>
</dbReference>
<accession>A0A502E910</accession>
<evidence type="ECO:0000313" key="2">
    <source>
        <dbReference type="EMBL" id="TPG33479.1"/>
    </source>
</evidence>